<dbReference type="EMBL" id="JADGKB010000129">
    <property type="protein sequence ID" value="KAJ3252809.1"/>
    <property type="molecule type" value="Genomic_DNA"/>
</dbReference>
<comment type="caution">
    <text evidence="1">The sequence shown here is derived from an EMBL/GenBank/DDBJ whole genome shotgun (WGS) entry which is preliminary data.</text>
</comment>
<keyword evidence="2" id="KW-1185">Reference proteome</keyword>
<organism evidence="1 2">
    <name type="scientific">Boothiomyces macroporosus</name>
    <dbReference type="NCBI Taxonomy" id="261099"/>
    <lineage>
        <taxon>Eukaryota</taxon>
        <taxon>Fungi</taxon>
        <taxon>Fungi incertae sedis</taxon>
        <taxon>Chytridiomycota</taxon>
        <taxon>Chytridiomycota incertae sedis</taxon>
        <taxon>Chytridiomycetes</taxon>
        <taxon>Rhizophydiales</taxon>
        <taxon>Terramycetaceae</taxon>
        <taxon>Boothiomyces</taxon>
    </lineage>
</organism>
<sequence length="64" mass="7791">MTQLDKKSIKFNTEPIIYYTHSDEEYDRTPTDESKLGYKDVLELMQIKLELRQQYAKEQQLYLE</sequence>
<proteinExistence type="predicted"/>
<dbReference type="AlphaFoldDB" id="A0AAD5UAZ5"/>
<name>A0AAD5UAZ5_9FUNG</name>
<reference evidence="1" key="1">
    <citation type="submission" date="2020-05" db="EMBL/GenBank/DDBJ databases">
        <title>Phylogenomic resolution of chytrid fungi.</title>
        <authorList>
            <person name="Stajich J.E."/>
            <person name="Amses K."/>
            <person name="Simmons R."/>
            <person name="Seto K."/>
            <person name="Myers J."/>
            <person name="Bonds A."/>
            <person name="Quandt C.A."/>
            <person name="Barry K."/>
            <person name="Liu P."/>
            <person name="Grigoriev I."/>
            <person name="Longcore J.E."/>
            <person name="James T.Y."/>
        </authorList>
    </citation>
    <scope>NUCLEOTIDE SEQUENCE</scope>
    <source>
        <strain evidence="1">PLAUS21</strain>
    </source>
</reference>
<gene>
    <name evidence="1" type="ORF">HK103_001143</name>
</gene>
<accession>A0AAD5UAZ5</accession>
<evidence type="ECO:0000313" key="1">
    <source>
        <dbReference type="EMBL" id="KAJ3252809.1"/>
    </source>
</evidence>
<protein>
    <submittedName>
        <fullName evidence="1">Uncharacterized protein</fullName>
    </submittedName>
</protein>
<evidence type="ECO:0000313" key="2">
    <source>
        <dbReference type="Proteomes" id="UP001210925"/>
    </source>
</evidence>
<dbReference type="Proteomes" id="UP001210925">
    <property type="component" value="Unassembled WGS sequence"/>
</dbReference>